<dbReference type="PANTHER" id="PTHR31286">
    <property type="entry name" value="GLYCINE-RICH CELL WALL STRUCTURAL PROTEIN 1.8-LIKE"/>
    <property type="match status" value="1"/>
</dbReference>
<feature type="domain" description="DUF4283" evidence="2">
    <location>
        <begin position="36"/>
        <end position="116"/>
    </location>
</feature>
<proteinExistence type="predicted"/>
<keyword evidence="4" id="KW-1185">Reference proteome</keyword>
<evidence type="ECO:0000256" key="1">
    <source>
        <dbReference type="SAM" id="MobiDB-lite"/>
    </source>
</evidence>
<reference evidence="3 4" key="1">
    <citation type="submission" date="2019-01" db="EMBL/GenBank/DDBJ databases">
        <title>Sequencing of cultivated peanut Arachis hypogaea provides insights into genome evolution and oil improvement.</title>
        <authorList>
            <person name="Chen X."/>
        </authorList>
    </citation>
    <scope>NUCLEOTIDE SEQUENCE [LARGE SCALE GENOMIC DNA]</scope>
    <source>
        <strain evidence="4">cv. Fuhuasheng</strain>
        <tissue evidence="3">Leaves</tissue>
    </source>
</reference>
<evidence type="ECO:0000259" key="2">
    <source>
        <dbReference type="Pfam" id="PF14111"/>
    </source>
</evidence>
<feature type="compositionally biased region" description="Basic and acidic residues" evidence="1">
    <location>
        <begin position="165"/>
        <end position="174"/>
    </location>
</feature>
<dbReference type="EMBL" id="SDMP01000015">
    <property type="protein sequence ID" value="RYR07051.1"/>
    <property type="molecule type" value="Genomic_DNA"/>
</dbReference>
<dbReference type="InterPro" id="IPR040256">
    <property type="entry name" value="At4g02000-like"/>
</dbReference>
<gene>
    <name evidence="3" type="ORF">Ahy_B05g074368</name>
</gene>
<dbReference type="Proteomes" id="UP000289738">
    <property type="component" value="Chromosome B05"/>
</dbReference>
<evidence type="ECO:0000313" key="4">
    <source>
        <dbReference type="Proteomes" id="UP000289738"/>
    </source>
</evidence>
<dbReference type="Pfam" id="PF14111">
    <property type="entry name" value="DUF4283"/>
    <property type="match status" value="1"/>
</dbReference>
<dbReference type="AlphaFoldDB" id="A0A444YYN9"/>
<accession>A0A444YYN9</accession>
<dbReference type="PANTHER" id="PTHR31286:SF180">
    <property type="entry name" value="OS10G0362600 PROTEIN"/>
    <property type="match status" value="1"/>
</dbReference>
<evidence type="ECO:0000313" key="3">
    <source>
        <dbReference type="EMBL" id="RYR07051.1"/>
    </source>
</evidence>
<feature type="region of interest" description="Disordered" evidence="1">
    <location>
        <begin position="1"/>
        <end position="21"/>
    </location>
</feature>
<sequence length="299" mass="34425">MSNNKEPTPHTSTTEHEEEEPLILFNNEDVEEGLQNYNNSLVEKLLSDKNINISWIQSIMHNIWKKLQKMRIVELKPKLYQFFFHNEADLEKILKGNPWSFRNSWLVLKKWDRKEELEGEGLDQEDINVQIWNLPEHWTNRSKNMDPWLKADSLGTKLNKGKMQNKSDTEEKKGRNALNLKKLEEKMLEGLAKLTMAEGNDIEGGTGSPAERGSITPTKLQETKGAQELNLTQNHKGTQEEEEPDRMIVGLEDIITGDSVETKEKDKQGKEENKEKGMSKYLKDSTNTMSTPTKVGTKM</sequence>
<organism evidence="3 4">
    <name type="scientific">Arachis hypogaea</name>
    <name type="common">Peanut</name>
    <dbReference type="NCBI Taxonomy" id="3818"/>
    <lineage>
        <taxon>Eukaryota</taxon>
        <taxon>Viridiplantae</taxon>
        <taxon>Streptophyta</taxon>
        <taxon>Embryophyta</taxon>
        <taxon>Tracheophyta</taxon>
        <taxon>Spermatophyta</taxon>
        <taxon>Magnoliopsida</taxon>
        <taxon>eudicotyledons</taxon>
        <taxon>Gunneridae</taxon>
        <taxon>Pentapetalae</taxon>
        <taxon>rosids</taxon>
        <taxon>fabids</taxon>
        <taxon>Fabales</taxon>
        <taxon>Fabaceae</taxon>
        <taxon>Papilionoideae</taxon>
        <taxon>50 kb inversion clade</taxon>
        <taxon>dalbergioids sensu lato</taxon>
        <taxon>Dalbergieae</taxon>
        <taxon>Pterocarpus clade</taxon>
        <taxon>Arachis</taxon>
    </lineage>
</organism>
<feature type="compositionally biased region" description="Polar residues" evidence="1">
    <location>
        <begin position="284"/>
        <end position="299"/>
    </location>
</feature>
<dbReference type="InterPro" id="IPR025558">
    <property type="entry name" value="DUF4283"/>
</dbReference>
<feature type="region of interest" description="Disordered" evidence="1">
    <location>
        <begin position="199"/>
        <end position="299"/>
    </location>
</feature>
<protein>
    <recommendedName>
        <fullName evidence="2">DUF4283 domain-containing protein</fullName>
    </recommendedName>
</protein>
<comment type="caution">
    <text evidence="3">The sequence shown here is derived from an EMBL/GenBank/DDBJ whole genome shotgun (WGS) entry which is preliminary data.</text>
</comment>
<feature type="compositionally biased region" description="Basic and acidic residues" evidence="1">
    <location>
        <begin position="260"/>
        <end position="283"/>
    </location>
</feature>
<feature type="region of interest" description="Disordered" evidence="1">
    <location>
        <begin position="158"/>
        <end position="177"/>
    </location>
</feature>
<name>A0A444YYN9_ARAHY</name>